<dbReference type="Gene3D" id="3.50.40.10">
    <property type="entry name" value="Phenylalanyl-trna Synthetase, Chain B, domain 3"/>
    <property type="match status" value="1"/>
</dbReference>
<dbReference type="SUPFAM" id="SSF46955">
    <property type="entry name" value="Putative DNA-binding domain"/>
    <property type="match status" value="1"/>
</dbReference>
<dbReference type="InterPro" id="IPR020825">
    <property type="entry name" value="Phe-tRNA_synthase-like_B3/B4"/>
</dbReference>
<evidence type="ECO:0000256" key="3">
    <source>
        <dbReference type="ARBA" id="ARBA00011209"/>
    </source>
</evidence>
<reference evidence="20" key="1">
    <citation type="submission" date="2013-06" db="EMBL/GenBank/DDBJ databases">
        <authorList>
            <person name="Weinstock G."/>
            <person name="Sodergren E."/>
            <person name="Clifton S."/>
            <person name="Fulton L."/>
            <person name="Fulton B."/>
            <person name="Courtney L."/>
            <person name="Fronick C."/>
            <person name="Harrison M."/>
            <person name="Strong C."/>
            <person name="Farmer C."/>
            <person name="Delahaunty K."/>
            <person name="Markovic C."/>
            <person name="Hall O."/>
            <person name="Minx P."/>
            <person name="Tomlinson C."/>
            <person name="Mitreva M."/>
            <person name="Nelson J."/>
            <person name="Hou S."/>
            <person name="Wollam A."/>
            <person name="Pepin K.H."/>
            <person name="Johnson M."/>
            <person name="Bhonagiri V."/>
            <person name="Nash W.E."/>
            <person name="Warren W."/>
            <person name="Chinwalla A."/>
            <person name="Mardis E.R."/>
            <person name="Wilson R.K."/>
        </authorList>
    </citation>
    <scope>NUCLEOTIDE SEQUENCE [LARGE SCALE GENOMIC DNA]</scope>
    <source>
        <strain evidence="20">ATCC 49176</strain>
    </source>
</reference>
<feature type="domain" description="FDX-ACB" evidence="18">
    <location>
        <begin position="715"/>
        <end position="808"/>
    </location>
</feature>
<dbReference type="Pfam" id="PF03483">
    <property type="entry name" value="B3_4"/>
    <property type="match status" value="1"/>
</dbReference>
<dbReference type="InterPro" id="IPR045060">
    <property type="entry name" value="Phe-tRNA-ligase_IIc_bsu"/>
</dbReference>
<keyword evidence="13 15" id="KW-0030">Aminoacyl-tRNA synthetase</keyword>
<dbReference type="GO" id="GO:0000049">
    <property type="term" value="F:tRNA binding"/>
    <property type="evidence" value="ECO:0007669"/>
    <property type="project" value="UniProtKB-UniRule"/>
</dbReference>
<dbReference type="GO" id="GO:0009328">
    <property type="term" value="C:phenylalanine-tRNA ligase complex"/>
    <property type="evidence" value="ECO:0007669"/>
    <property type="project" value="TreeGrafter"/>
</dbReference>
<dbReference type="CDD" id="cd00769">
    <property type="entry name" value="PheRS_beta_core"/>
    <property type="match status" value="1"/>
</dbReference>
<dbReference type="InterPro" id="IPR041616">
    <property type="entry name" value="PheRS_beta_core"/>
</dbReference>
<dbReference type="SUPFAM" id="SSF54991">
    <property type="entry name" value="Anticodon-binding domain of PheRS"/>
    <property type="match status" value="1"/>
</dbReference>
<comment type="cofactor">
    <cofactor evidence="15">
        <name>Mg(2+)</name>
        <dbReference type="ChEBI" id="CHEBI:18420"/>
    </cofactor>
    <text evidence="15">Binds 2 magnesium ions per tetramer.</text>
</comment>
<organism evidence="20 21">
    <name type="scientific">Abiotrophia defectiva ATCC 49176</name>
    <dbReference type="NCBI Taxonomy" id="592010"/>
    <lineage>
        <taxon>Bacteria</taxon>
        <taxon>Bacillati</taxon>
        <taxon>Bacillota</taxon>
        <taxon>Bacilli</taxon>
        <taxon>Lactobacillales</taxon>
        <taxon>Aerococcaceae</taxon>
        <taxon>Abiotrophia</taxon>
    </lineage>
</organism>
<keyword evidence="8 15" id="KW-0547">Nucleotide-binding</keyword>
<dbReference type="Pfam" id="PF03484">
    <property type="entry name" value="B5"/>
    <property type="match status" value="1"/>
</dbReference>
<dbReference type="InterPro" id="IPR005121">
    <property type="entry name" value="Fdx_antiC-bd"/>
</dbReference>
<dbReference type="NCBIfam" id="TIGR00472">
    <property type="entry name" value="pheT_bact"/>
    <property type="match status" value="1"/>
</dbReference>
<evidence type="ECO:0000256" key="10">
    <source>
        <dbReference type="ARBA" id="ARBA00022842"/>
    </source>
</evidence>
<evidence type="ECO:0000256" key="1">
    <source>
        <dbReference type="ARBA" id="ARBA00004496"/>
    </source>
</evidence>
<keyword evidence="5 16" id="KW-0820">tRNA-binding</keyword>
<dbReference type="EMBL" id="ACIN03000003">
    <property type="protein sequence ID" value="ESK66166.1"/>
    <property type="molecule type" value="Genomic_DNA"/>
</dbReference>
<dbReference type="SUPFAM" id="SSF50249">
    <property type="entry name" value="Nucleic acid-binding proteins"/>
    <property type="match status" value="1"/>
</dbReference>
<dbReference type="InterPro" id="IPR036690">
    <property type="entry name" value="Fdx_antiC-bd_sf"/>
</dbReference>
<keyword evidence="11 16" id="KW-0694">RNA-binding</keyword>
<dbReference type="PROSITE" id="PS50886">
    <property type="entry name" value="TRBD"/>
    <property type="match status" value="1"/>
</dbReference>
<comment type="subunit">
    <text evidence="3 15">Tetramer of two alpha and two beta subunits.</text>
</comment>
<dbReference type="SUPFAM" id="SSF55681">
    <property type="entry name" value="Class II aaRS and biotin synthetases"/>
    <property type="match status" value="1"/>
</dbReference>
<keyword evidence="10 15" id="KW-0460">Magnesium</keyword>
<feature type="domain" description="TRNA-binding" evidence="17">
    <location>
        <begin position="40"/>
        <end position="155"/>
    </location>
</feature>
<accession>W1Q4R9</accession>
<keyword evidence="6 15" id="KW-0436">Ligase</keyword>
<dbReference type="InterPro" id="IPR012340">
    <property type="entry name" value="NA-bd_OB-fold"/>
</dbReference>
<dbReference type="PANTHER" id="PTHR10947:SF0">
    <property type="entry name" value="PHENYLALANINE--TRNA LIGASE BETA SUBUNIT"/>
    <property type="match status" value="1"/>
</dbReference>
<dbReference type="Pfam" id="PF17759">
    <property type="entry name" value="tRNA_synthFbeta"/>
    <property type="match status" value="1"/>
</dbReference>
<dbReference type="PROSITE" id="PS51447">
    <property type="entry name" value="FDX_ACB"/>
    <property type="match status" value="1"/>
</dbReference>
<dbReference type="SMART" id="SM00896">
    <property type="entry name" value="FDX-ACB"/>
    <property type="match status" value="1"/>
</dbReference>
<keyword evidence="4 15" id="KW-0963">Cytoplasm</keyword>
<evidence type="ECO:0000256" key="15">
    <source>
        <dbReference type="HAMAP-Rule" id="MF_00283"/>
    </source>
</evidence>
<dbReference type="Proteomes" id="UP000019050">
    <property type="component" value="Unassembled WGS sequence"/>
</dbReference>
<dbReference type="GO" id="GO:0005524">
    <property type="term" value="F:ATP binding"/>
    <property type="evidence" value="ECO:0007669"/>
    <property type="project" value="UniProtKB-UniRule"/>
</dbReference>
<dbReference type="InterPro" id="IPR004532">
    <property type="entry name" value="Phe-tRNA-ligase_IIc_bsu_bact"/>
</dbReference>
<keyword evidence="9 15" id="KW-0067">ATP-binding</keyword>
<dbReference type="HAMAP" id="MF_00283">
    <property type="entry name" value="Phe_tRNA_synth_beta1"/>
    <property type="match status" value="1"/>
</dbReference>
<evidence type="ECO:0000256" key="5">
    <source>
        <dbReference type="ARBA" id="ARBA00022555"/>
    </source>
</evidence>
<dbReference type="GO" id="GO:0004826">
    <property type="term" value="F:phenylalanine-tRNA ligase activity"/>
    <property type="evidence" value="ECO:0007669"/>
    <property type="project" value="UniProtKB-UniRule"/>
</dbReference>
<dbReference type="InterPro" id="IPR009061">
    <property type="entry name" value="DNA-bd_dom_put_sf"/>
</dbReference>
<evidence type="ECO:0000256" key="7">
    <source>
        <dbReference type="ARBA" id="ARBA00022723"/>
    </source>
</evidence>
<dbReference type="FunFam" id="3.30.930.10:FF:000022">
    <property type="entry name" value="Phenylalanine--tRNA ligase beta subunit"/>
    <property type="match status" value="1"/>
</dbReference>
<evidence type="ECO:0000256" key="13">
    <source>
        <dbReference type="ARBA" id="ARBA00023146"/>
    </source>
</evidence>
<dbReference type="SUPFAM" id="SSF56037">
    <property type="entry name" value="PheT/TilS domain"/>
    <property type="match status" value="1"/>
</dbReference>
<dbReference type="SMART" id="SM00874">
    <property type="entry name" value="B5"/>
    <property type="match status" value="1"/>
</dbReference>
<dbReference type="InterPro" id="IPR002547">
    <property type="entry name" value="tRNA-bd_dom"/>
</dbReference>
<evidence type="ECO:0000313" key="21">
    <source>
        <dbReference type="Proteomes" id="UP000019050"/>
    </source>
</evidence>
<evidence type="ECO:0000313" key="20">
    <source>
        <dbReference type="EMBL" id="ESK66166.1"/>
    </source>
</evidence>
<dbReference type="GO" id="GO:0006432">
    <property type="term" value="P:phenylalanyl-tRNA aminoacylation"/>
    <property type="evidence" value="ECO:0007669"/>
    <property type="project" value="UniProtKB-UniRule"/>
</dbReference>
<dbReference type="Gene3D" id="3.30.70.380">
    <property type="entry name" value="Ferrodoxin-fold anticodon-binding domain"/>
    <property type="match status" value="1"/>
</dbReference>
<comment type="similarity">
    <text evidence="2 15">Belongs to the phenylalanyl-tRNA synthetase beta subunit family. Type 1 subfamily.</text>
</comment>
<dbReference type="eggNOG" id="COG0072">
    <property type="taxonomic scope" value="Bacteria"/>
</dbReference>
<dbReference type="Pfam" id="PF03147">
    <property type="entry name" value="FDX-ACB"/>
    <property type="match status" value="1"/>
</dbReference>
<dbReference type="InterPro" id="IPR005147">
    <property type="entry name" value="tRNA_synthase_B5-dom"/>
</dbReference>
<dbReference type="Gene3D" id="3.30.56.10">
    <property type="match status" value="2"/>
</dbReference>
<evidence type="ECO:0000259" key="18">
    <source>
        <dbReference type="PROSITE" id="PS51447"/>
    </source>
</evidence>
<dbReference type="HOGENOM" id="CLU_016891_0_0_9"/>
<feature type="binding site" evidence="15">
    <location>
        <position position="475"/>
    </location>
    <ligand>
        <name>Mg(2+)</name>
        <dbReference type="ChEBI" id="CHEBI:18420"/>
        <note>shared with alpha subunit</note>
    </ligand>
</feature>
<dbReference type="FunFam" id="3.30.56.10:FF:000002">
    <property type="entry name" value="Phenylalanine--tRNA ligase beta subunit"/>
    <property type="match status" value="1"/>
</dbReference>
<dbReference type="EC" id="6.1.1.20" evidence="15"/>
<comment type="catalytic activity">
    <reaction evidence="14 15">
        <text>tRNA(Phe) + L-phenylalanine + ATP = L-phenylalanyl-tRNA(Phe) + AMP + diphosphate + H(+)</text>
        <dbReference type="Rhea" id="RHEA:19413"/>
        <dbReference type="Rhea" id="RHEA-COMP:9668"/>
        <dbReference type="Rhea" id="RHEA-COMP:9699"/>
        <dbReference type="ChEBI" id="CHEBI:15378"/>
        <dbReference type="ChEBI" id="CHEBI:30616"/>
        <dbReference type="ChEBI" id="CHEBI:33019"/>
        <dbReference type="ChEBI" id="CHEBI:58095"/>
        <dbReference type="ChEBI" id="CHEBI:78442"/>
        <dbReference type="ChEBI" id="CHEBI:78531"/>
        <dbReference type="ChEBI" id="CHEBI:456215"/>
        <dbReference type="EC" id="6.1.1.20"/>
    </reaction>
</comment>
<dbReference type="OrthoDB" id="9805455at2"/>
<name>W1Q4R9_ABIDE</name>
<evidence type="ECO:0000256" key="4">
    <source>
        <dbReference type="ARBA" id="ARBA00022490"/>
    </source>
</evidence>
<dbReference type="PANTHER" id="PTHR10947">
    <property type="entry name" value="PHENYLALANYL-TRNA SYNTHETASE BETA CHAIN AND LEUCINE-RICH REPEAT-CONTAINING PROTEIN 47"/>
    <property type="match status" value="1"/>
</dbReference>
<dbReference type="GeneID" id="84816606"/>
<dbReference type="NCBIfam" id="NF045760">
    <property type="entry name" value="YtpR"/>
    <property type="match status" value="1"/>
</dbReference>
<dbReference type="GO" id="GO:0016740">
    <property type="term" value="F:transferase activity"/>
    <property type="evidence" value="ECO:0007669"/>
    <property type="project" value="UniProtKB-ARBA"/>
</dbReference>
<dbReference type="InterPro" id="IPR005146">
    <property type="entry name" value="B3/B4_tRNA-bd"/>
</dbReference>
<feature type="binding site" evidence="15">
    <location>
        <position position="474"/>
    </location>
    <ligand>
        <name>Mg(2+)</name>
        <dbReference type="ChEBI" id="CHEBI:18420"/>
        <note>shared with alpha subunit</note>
    </ligand>
</feature>
<evidence type="ECO:0000256" key="9">
    <source>
        <dbReference type="ARBA" id="ARBA00022840"/>
    </source>
</evidence>
<comment type="caution">
    <text evidence="20">The sequence shown here is derived from an EMBL/GenBank/DDBJ whole genome shotgun (WGS) entry which is preliminary data.</text>
</comment>
<evidence type="ECO:0000256" key="14">
    <source>
        <dbReference type="ARBA" id="ARBA00049255"/>
    </source>
</evidence>
<evidence type="ECO:0000259" key="17">
    <source>
        <dbReference type="PROSITE" id="PS50886"/>
    </source>
</evidence>
<dbReference type="FunFam" id="2.40.50.140:FF:000045">
    <property type="entry name" value="Phenylalanine--tRNA ligase beta subunit"/>
    <property type="match status" value="1"/>
</dbReference>
<dbReference type="InterPro" id="IPR045864">
    <property type="entry name" value="aa-tRNA-synth_II/BPL/LPL"/>
</dbReference>
<dbReference type="Pfam" id="PF01588">
    <property type="entry name" value="tRNA_bind"/>
    <property type="match status" value="1"/>
</dbReference>
<keyword evidence="12 15" id="KW-0648">Protein biosynthesis</keyword>
<dbReference type="PROSITE" id="PS51483">
    <property type="entry name" value="B5"/>
    <property type="match status" value="1"/>
</dbReference>
<dbReference type="FunFam" id="3.50.40.10:FF:000001">
    <property type="entry name" value="Phenylalanine--tRNA ligase beta subunit"/>
    <property type="match status" value="1"/>
</dbReference>
<evidence type="ECO:0000256" key="12">
    <source>
        <dbReference type="ARBA" id="ARBA00022917"/>
    </source>
</evidence>
<evidence type="ECO:0000259" key="19">
    <source>
        <dbReference type="PROSITE" id="PS51483"/>
    </source>
</evidence>
<dbReference type="InterPro" id="IPR033714">
    <property type="entry name" value="tRNA_bind_bactPheRS"/>
</dbReference>
<dbReference type="GO" id="GO:0000287">
    <property type="term" value="F:magnesium ion binding"/>
    <property type="evidence" value="ECO:0007669"/>
    <property type="project" value="UniProtKB-UniRule"/>
</dbReference>
<feature type="domain" description="B5" evidence="19">
    <location>
        <begin position="412"/>
        <end position="487"/>
    </location>
</feature>
<feature type="binding site" evidence="15">
    <location>
        <position position="465"/>
    </location>
    <ligand>
        <name>Mg(2+)</name>
        <dbReference type="ChEBI" id="CHEBI:18420"/>
        <note>shared with alpha subunit</note>
    </ligand>
</feature>
<evidence type="ECO:0000256" key="16">
    <source>
        <dbReference type="PROSITE-ProRule" id="PRU00209"/>
    </source>
</evidence>
<keyword evidence="7 15" id="KW-0479">Metal-binding</keyword>
<evidence type="ECO:0000256" key="6">
    <source>
        <dbReference type="ARBA" id="ARBA00022598"/>
    </source>
</evidence>
<dbReference type="Gene3D" id="2.40.50.140">
    <property type="entry name" value="Nucleic acid-binding proteins"/>
    <property type="match status" value="1"/>
</dbReference>
<protein>
    <recommendedName>
        <fullName evidence="15">Phenylalanine--tRNA ligase beta subunit</fullName>
        <ecNumber evidence="15">6.1.1.20</ecNumber>
    </recommendedName>
    <alternativeName>
        <fullName evidence="15">Phenylalanyl-tRNA synthetase beta subunit</fullName>
        <shortName evidence="15">PheRS</shortName>
    </alternativeName>
</protein>
<dbReference type="CDD" id="cd02796">
    <property type="entry name" value="tRNA_bind_bactPheRS"/>
    <property type="match status" value="1"/>
</dbReference>
<dbReference type="RefSeq" id="WP_023391160.1">
    <property type="nucleotide sequence ID" value="NZ_KI535340.1"/>
</dbReference>
<evidence type="ECO:0000256" key="8">
    <source>
        <dbReference type="ARBA" id="ARBA00022741"/>
    </source>
</evidence>
<dbReference type="AlphaFoldDB" id="W1Q4R9"/>
<sequence>MYLSFEWLNDYLDLTGLTGEALADRMSRTGIEIEAVENYGAQLSGLVVGQVLSVEDHADSDHLHVCQVTVGDQEPLQIVCGAPNVVAGAKVIVATIGARLAGGLKIKKGKLRGVESHGMLCALQELGFPDSVVPKVYAEGLFLLPADAPIGADVVDYLKLDDPILELSITPNRADALSMRGAAYEVGAIIDQVPNFDNIHRQATQAADASLLSDVTVKISDSDLSACYQARVIDQVEIKESPLWLQMRLMKAGVRPHNNIVDITNYFLMLYGQPLHAFDYDTLEHKALGVRPAREGEVLVTLDGSERYLSASDIVITDQDRAVALAGVMGGLDTEVTDKTRRVLLESAVFNPIAIRQTSKKFNLRSESSMRFEKGINHATISEAGQEAANWMAYYSGGQVVPGLVEENHLDLNPIEVTVPYRAIRDKIGIDLSHEELSHIFRRLGFDLALGENSFTVTVPKRRWDISIEADILEEVARIYGYDNLPTTLPVVPSTPGRLNAKQKLVRQTRNILEGLGLNQVISYVLTSPKQADLMKSKDYPVVALDFPMSEDRSVLRQSLFPALLEIAKYNAARQNPSLAFYETGKVFYGQGSNVQPLEQERLAILLSGVKESKSWYGPAQAYDFFDLKGAVEAYLAAIRLDKQVSFQAVSSYPELHPGRTAQVLLGDQVIGVMGQIHPVLAKSYDLDEASFFAELDFDAILAVQRPALVQRPIPKYPSTSRDLALLVDLEQDQAGLAQLMKQHGGNNLVSVELFDLFINLDLFRGKKSLAYRLIFQNPDKTLTDEDVQSAMDRIRTALETVSGLEIR</sequence>
<proteinExistence type="inferred from homology"/>
<comment type="subcellular location">
    <subcellularLocation>
        <location evidence="1 15">Cytoplasm</location>
    </subcellularLocation>
</comment>
<feature type="binding site" evidence="15">
    <location>
        <position position="471"/>
    </location>
    <ligand>
        <name>Mg(2+)</name>
        <dbReference type="ChEBI" id="CHEBI:18420"/>
        <note>shared with alpha subunit</note>
    </ligand>
</feature>
<gene>
    <name evidence="15" type="primary">pheT</name>
    <name evidence="20" type="ORF">GCWU000182_000509</name>
</gene>
<evidence type="ECO:0000256" key="2">
    <source>
        <dbReference type="ARBA" id="ARBA00008653"/>
    </source>
</evidence>
<dbReference type="SMART" id="SM00873">
    <property type="entry name" value="B3_4"/>
    <property type="match status" value="1"/>
</dbReference>
<dbReference type="Gene3D" id="3.30.930.10">
    <property type="entry name" value="Bira Bifunctional Protein, Domain 2"/>
    <property type="match status" value="1"/>
</dbReference>
<dbReference type="STRING" id="592010.GCWU000182_000509"/>
<evidence type="ECO:0000256" key="11">
    <source>
        <dbReference type="ARBA" id="ARBA00022884"/>
    </source>
</evidence>
<dbReference type="GO" id="GO:0140096">
    <property type="term" value="F:catalytic activity, acting on a protein"/>
    <property type="evidence" value="ECO:0007669"/>
    <property type="project" value="UniProtKB-ARBA"/>
</dbReference>
<keyword evidence="21" id="KW-1185">Reference proteome</keyword>